<dbReference type="HOGENOM" id="CLU_116285_0_0_6"/>
<accession>C9Y4I4</accession>
<dbReference type="Proteomes" id="UP000002069">
    <property type="component" value="Chromosome"/>
</dbReference>
<name>C9Y4I4_CROTZ</name>
<sequence length="200" mass="23049">MTLKNILSELSDKNLAIKNAISLLPSKSIKTDKTIVETLTKLAYYLFIAEKEHEAMVICDELANIKFNNDYDYWAWVEYVLCLRIELSLKLINPEKKEISITIIKEALDSGEGLVKKIRNQVHKRFMNGEEFSINEVESKNYDAEFEARMICLMKLLKAKAFGGSDFFNPNFVNAEVKKNLKILKAMLSDLDRNELIPFT</sequence>
<dbReference type="KEGG" id="ctu:CTU_01190"/>
<organism evidence="1 2">
    <name type="scientific">Cronobacter turicensis (strain DSM 18703 / CCUG 55852 / LMG 23827 / z3032)</name>
    <dbReference type="NCBI Taxonomy" id="693216"/>
    <lineage>
        <taxon>Bacteria</taxon>
        <taxon>Pseudomonadati</taxon>
        <taxon>Pseudomonadota</taxon>
        <taxon>Gammaproteobacteria</taxon>
        <taxon>Enterobacterales</taxon>
        <taxon>Enterobacteriaceae</taxon>
        <taxon>Cronobacter</taxon>
    </lineage>
</organism>
<reference evidence="1 2" key="1">
    <citation type="journal article" date="2010" name="J. Bacteriol.">
        <title>Complete Genome Sequence of Cronobacter turicensis LMG 23827, a foodborne pathogen causing deaths in neonates.</title>
        <authorList>
            <person name="Stephan R."/>
            <person name="Lehner A."/>
            <person name="Tischler P."/>
            <person name="Rattei T."/>
        </authorList>
    </citation>
    <scope>NUCLEOTIDE SEQUENCE [LARGE SCALE GENOMIC DNA]</scope>
    <source>
        <strain evidence="2">DSM 18703 / CCUG 55852 / LMG 23827 / z3032</strain>
    </source>
</reference>
<evidence type="ECO:0000313" key="1">
    <source>
        <dbReference type="EMBL" id="CBA26828.1"/>
    </source>
</evidence>
<keyword evidence="2" id="KW-1185">Reference proteome</keyword>
<evidence type="ECO:0000313" key="2">
    <source>
        <dbReference type="Proteomes" id="UP000002069"/>
    </source>
</evidence>
<dbReference type="AlphaFoldDB" id="C9Y4I4"/>
<dbReference type="InterPro" id="IPR046553">
    <property type="entry name" value="DUF6707"/>
</dbReference>
<protein>
    <submittedName>
        <fullName evidence="1">Uncharacterized protein</fullName>
    </submittedName>
</protein>
<proteinExistence type="predicted"/>
<dbReference type="EMBL" id="FN543093">
    <property type="protein sequence ID" value="CBA26828.1"/>
    <property type="molecule type" value="Genomic_DNA"/>
</dbReference>
<reference evidence="2" key="2">
    <citation type="journal article" date="2011" name="J. Bacteriol.">
        <title>Complete genome sequence of Cronobacter turicensis LMG 23827, a food-borne pathogen causing deaths in neonates.</title>
        <authorList>
            <person name="Stephan R."/>
            <person name="Lehner A."/>
            <person name="Tischler P."/>
            <person name="Rattei T."/>
        </authorList>
    </citation>
    <scope>NUCLEOTIDE SEQUENCE [LARGE SCALE GENOMIC DNA]</scope>
    <source>
        <strain evidence="2">DSM 18703 / CCUG 55852 / LMG 23827 / z3032</strain>
    </source>
</reference>
<dbReference type="Pfam" id="PF20453">
    <property type="entry name" value="DUF6707"/>
    <property type="match status" value="1"/>
</dbReference>
<gene>
    <name evidence="1" type="ordered locus">Ctu_01190</name>
</gene>